<dbReference type="EMBL" id="CAAHFG010000001">
    <property type="protein sequence ID" value="VGO13315.1"/>
    <property type="molecule type" value="Genomic_DNA"/>
</dbReference>
<dbReference type="Gene3D" id="2.60.40.10">
    <property type="entry name" value="Immunoglobulins"/>
    <property type="match status" value="1"/>
</dbReference>
<dbReference type="Proteomes" id="UP000366872">
    <property type="component" value="Unassembled WGS sequence"/>
</dbReference>
<dbReference type="SUPFAM" id="SSF63829">
    <property type="entry name" value="Calcium-dependent phosphotriesterase"/>
    <property type="match status" value="2"/>
</dbReference>
<dbReference type="InterPro" id="IPR013783">
    <property type="entry name" value="Ig-like_fold"/>
</dbReference>
<dbReference type="InterPro" id="IPR003594">
    <property type="entry name" value="HATPase_dom"/>
</dbReference>
<dbReference type="Pfam" id="PF07730">
    <property type="entry name" value="HisKA_3"/>
    <property type="match status" value="1"/>
</dbReference>
<evidence type="ECO:0000259" key="5">
    <source>
        <dbReference type="SMART" id="SM00387"/>
    </source>
</evidence>
<reference evidence="6 7" key="1">
    <citation type="submission" date="2019-04" db="EMBL/GenBank/DDBJ databases">
        <authorList>
            <person name="Van Vliet M D."/>
        </authorList>
    </citation>
    <scope>NUCLEOTIDE SEQUENCE [LARGE SCALE GENOMIC DNA]</scope>
    <source>
        <strain evidence="6 7">F1</strain>
    </source>
</reference>
<dbReference type="Gene3D" id="1.20.5.1930">
    <property type="match status" value="1"/>
</dbReference>
<dbReference type="InterPro" id="IPR011712">
    <property type="entry name" value="Sig_transdc_His_kin_sub3_dim/P"/>
</dbReference>
<proteinExistence type="predicted"/>
<dbReference type="Pfam" id="PF07495">
    <property type="entry name" value="Y_Y_Y"/>
    <property type="match status" value="1"/>
</dbReference>
<dbReference type="RefSeq" id="WP_136078893.1">
    <property type="nucleotide sequence ID" value="NZ_CAAHFG010000001.1"/>
</dbReference>
<dbReference type="Gene3D" id="3.30.565.10">
    <property type="entry name" value="Histidine kinase-like ATPase, C-terminal domain"/>
    <property type="match status" value="1"/>
</dbReference>
<dbReference type="InterPro" id="IPR050482">
    <property type="entry name" value="Sensor_HK_TwoCompSys"/>
</dbReference>
<evidence type="ECO:0000256" key="1">
    <source>
        <dbReference type="ARBA" id="ARBA00022679"/>
    </source>
</evidence>
<dbReference type="InterPro" id="IPR011123">
    <property type="entry name" value="Y_Y_Y"/>
</dbReference>
<name>A0A6C2U0B9_PONDE</name>
<keyword evidence="3" id="KW-0902">Two-component regulatory system</keyword>
<dbReference type="Pfam" id="PF02518">
    <property type="entry name" value="HATPase_c"/>
    <property type="match status" value="1"/>
</dbReference>
<dbReference type="CDD" id="cd16917">
    <property type="entry name" value="HATPase_UhpB-NarQ-NarX-like"/>
    <property type="match status" value="1"/>
</dbReference>
<dbReference type="SMART" id="SM00387">
    <property type="entry name" value="HATPase_c"/>
    <property type="match status" value="1"/>
</dbReference>
<dbReference type="Pfam" id="PF07494">
    <property type="entry name" value="Reg_prop"/>
    <property type="match status" value="1"/>
</dbReference>
<evidence type="ECO:0000256" key="2">
    <source>
        <dbReference type="ARBA" id="ARBA00022777"/>
    </source>
</evidence>
<dbReference type="GO" id="GO:0016020">
    <property type="term" value="C:membrane"/>
    <property type="evidence" value="ECO:0007669"/>
    <property type="project" value="InterPro"/>
</dbReference>
<protein>
    <submittedName>
        <fullName evidence="6">Sensor histidine kinase LiaS</fullName>
    </submittedName>
</protein>
<dbReference type="GO" id="GO:0000155">
    <property type="term" value="F:phosphorelay sensor kinase activity"/>
    <property type="evidence" value="ECO:0007669"/>
    <property type="project" value="InterPro"/>
</dbReference>
<dbReference type="InterPro" id="IPR011110">
    <property type="entry name" value="Reg_prop"/>
</dbReference>
<evidence type="ECO:0000313" key="7">
    <source>
        <dbReference type="Proteomes" id="UP000366872"/>
    </source>
</evidence>
<dbReference type="AlphaFoldDB" id="A0A6C2U0B9"/>
<accession>A0A6C2U0B9</accession>
<dbReference type="InterPro" id="IPR015943">
    <property type="entry name" value="WD40/YVTN_repeat-like_dom_sf"/>
</dbReference>
<gene>
    <name evidence="6" type="primary">liaS_13</name>
    <name evidence="6" type="ORF">PDESU_01871</name>
</gene>
<dbReference type="InterPro" id="IPR036890">
    <property type="entry name" value="HATPase_C_sf"/>
</dbReference>
<feature type="chain" id="PRO_5025497085" evidence="4">
    <location>
        <begin position="34"/>
        <end position="959"/>
    </location>
</feature>
<evidence type="ECO:0000256" key="4">
    <source>
        <dbReference type="SAM" id="SignalP"/>
    </source>
</evidence>
<evidence type="ECO:0000256" key="3">
    <source>
        <dbReference type="ARBA" id="ARBA00023012"/>
    </source>
</evidence>
<dbReference type="GO" id="GO:0046983">
    <property type="term" value="F:protein dimerization activity"/>
    <property type="evidence" value="ECO:0007669"/>
    <property type="project" value="InterPro"/>
</dbReference>
<keyword evidence="1" id="KW-0808">Transferase</keyword>
<evidence type="ECO:0000313" key="6">
    <source>
        <dbReference type="EMBL" id="VGO13315.1"/>
    </source>
</evidence>
<feature type="domain" description="Histidine kinase/HSP90-like ATPase" evidence="5">
    <location>
        <begin position="863"/>
        <end position="956"/>
    </location>
</feature>
<keyword evidence="2 6" id="KW-0418">Kinase</keyword>
<dbReference type="PANTHER" id="PTHR24421">
    <property type="entry name" value="NITRATE/NITRITE SENSOR PROTEIN NARX-RELATED"/>
    <property type="match status" value="1"/>
</dbReference>
<organism evidence="6 7">
    <name type="scientific">Pontiella desulfatans</name>
    <dbReference type="NCBI Taxonomy" id="2750659"/>
    <lineage>
        <taxon>Bacteria</taxon>
        <taxon>Pseudomonadati</taxon>
        <taxon>Kiritimatiellota</taxon>
        <taxon>Kiritimatiellia</taxon>
        <taxon>Kiritimatiellales</taxon>
        <taxon>Pontiellaceae</taxon>
        <taxon>Pontiella</taxon>
    </lineage>
</organism>
<keyword evidence="7" id="KW-1185">Reference proteome</keyword>
<feature type="signal peptide" evidence="4">
    <location>
        <begin position="1"/>
        <end position="33"/>
    </location>
</feature>
<keyword evidence="4" id="KW-0732">Signal</keyword>
<sequence>MKKKQVKEAVAACAIRGIALASLLLALPGRLSAGEVWEDQRYVIKTWKVGDGLPFNRVEDVVQRRNGFVWVATLNGAARFDGVEFEPFNKRMFPMLPNNRVSKLHEDRAGNLFLGHATGHVTIREAEGFRVLDCPAEWTGRPVTGFREDETGSVWALAPGGRALLVARNGVPLQEPEPVDGDDLPKPVVRWEVVQERVVRIENEQVAEDRGETPWVIEEQPIVLLELANGDLAAGSTHGGAFILRHSGGEAVQITAAEGLASSTVLCLAEDAEGLLWVGTTSGLQLIRPVGFRQQRLGGTAWKFQAVRSIAPRRDGGVWIGTNKGNIWFMDEDGLGRIHPELHGETVRRALLEDSEGALWFNDDEGFLLRSNGRKLQKVMSAKKARERIWVLHEDRNGVLWAGGDKGLWNNAGGRWHLAFGSKRNVAQVRCMAEATDGTLWIGMEEGGLASLRDDRLTHYGRADGLPNEYVTALCIDKDADTLWIGSCGNGLAVLSHGRILEVPLGQLIVSHILDDGAGRLWVVGEHGVAVVDKAMARRAAGTGETIEVHVLFGKEDGFDAPIDIDAGLSTSCQGGAGCFWFAADRQVATFYPEAISLWSNSVPLRVTDAVVNESPIAVEGREKLGLAPGVNRLDIHFAALSHGTPTSLRFRCRMKGIGEEWIDLGSRRFATFQRLPPGSYRFELTAANRDGVWNREPLGLDINIQPHYWETWWFKTLCYSAGVGIVAFISLSIAERMSRKRLILAEQAKAVEQERTRIAMDIHDEIGSELTRMQLLCHKVQRTAATDGVARALAGIGEMDQVVRKLVFSLDEIVWVVSPGNDNVDNMVGYLAKYVSSYLRTTDIRPEIDLPLELPLTPVPGHVRHNLFLAVKEAVNNIVKHSDASKVVFSAAIADGRLTVRITDNGKGLDSFESERFKRGLRSMRRRMDIMKGQCDIRSNEGGGTTAEFMMPIPENIK</sequence>
<dbReference type="SUPFAM" id="SSF55874">
    <property type="entry name" value="ATPase domain of HSP90 chaperone/DNA topoisomerase II/histidine kinase"/>
    <property type="match status" value="1"/>
</dbReference>
<dbReference type="Gene3D" id="2.130.10.10">
    <property type="entry name" value="YVTN repeat-like/Quinoprotein amine dehydrogenase"/>
    <property type="match status" value="3"/>
</dbReference>